<dbReference type="Pfam" id="PF14543">
    <property type="entry name" value="TAXi_N"/>
    <property type="match status" value="1"/>
</dbReference>
<dbReference type="PANTHER" id="PTHR47967">
    <property type="entry name" value="OS07G0603500 PROTEIN-RELATED"/>
    <property type="match status" value="1"/>
</dbReference>
<reference evidence="6 7" key="1">
    <citation type="submission" date="2020-06" db="EMBL/GenBank/DDBJ databases">
        <title>Transcriptomic and genomic resources for Thalictrum thalictroides and T. hernandezii: Facilitating candidate gene discovery in an emerging model plant lineage.</title>
        <authorList>
            <person name="Arias T."/>
            <person name="Riano-Pachon D.M."/>
            <person name="Di Stilio V.S."/>
        </authorList>
    </citation>
    <scope>NUCLEOTIDE SEQUENCE [LARGE SCALE GENOMIC DNA]</scope>
    <source>
        <strain evidence="7">cv. WT478/WT964</strain>
        <tissue evidence="6">Leaves</tissue>
    </source>
</reference>
<name>A0A7J6WKZ9_THATH</name>
<dbReference type="InterPro" id="IPR051708">
    <property type="entry name" value="Plant_Aspart_Prot_A1"/>
</dbReference>
<comment type="similarity">
    <text evidence="1">Belongs to the peptidase A1 family.</text>
</comment>
<keyword evidence="7" id="KW-1185">Reference proteome</keyword>
<dbReference type="GO" id="GO:0008233">
    <property type="term" value="F:peptidase activity"/>
    <property type="evidence" value="ECO:0007669"/>
    <property type="project" value="UniProtKB-KW"/>
</dbReference>
<evidence type="ECO:0000256" key="2">
    <source>
        <dbReference type="ARBA" id="ARBA00022670"/>
    </source>
</evidence>
<proteinExistence type="inferred from homology"/>
<protein>
    <submittedName>
        <fullName evidence="6">Aspartic proteinase</fullName>
    </submittedName>
</protein>
<accession>A0A7J6WKZ9</accession>
<feature type="domain" description="Xylanase inhibitor N-terminal" evidence="5">
    <location>
        <begin position="186"/>
        <end position="250"/>
    </location>
</feature>
<gene>
    <name evidence="6" type="ORF">FRX31_012776</name>
</gene>
<dbReference type="GO" id="GO:0006508">
    <property type="term" value="P:proteolysis"/>
    <property type="evidence" value="ECO:0007669"/>
    <property type="project" value="UniProtKB-KW"/>
</dbReference>
<dbReference type="Proteomes" id="UP000554482">
    <property type="component" value="Unassembled WGS sequence"/>
</dbReference>
<keyword evidence="4" id="KW-0732">Signal</keyword>
<dbReference type="InterPro" id="IPR032861">
    <property type="entry name" value="TAXi_N"/>
</dbReference>
<comment type="caution">
    <text evidence="6">The sequence shown here is derived from an EMBL/GenBank/DDBJ whole genome shotgun (WGS) entry which is preliminary data.</text>
</comment>
<sequence>MATTLSSSLSFLTFLVSLIFISSSYAFVQAETSNSTGFSTKLIHMDSVRSPFYNPNLTRTDRIQASVRRSYARLHHIQAMLSNEVFPNDFTSLILPERGEYMMEYYIGTPPVRSYGLIDTGNQPTICRYIVNIHLTARKDEVSLVIQFTVNASMNFIMPMGLIQKGSLPMKLYVFCDVSRKIRTYTLFRGLVGCGDYNHDEVFVTNTPPGIIGLSKSGLSFAGQLKSPFGFAYCLGEPNDPKEDGYIKFGRGVTSINRTWIEMKNVRRSSHYVVDLDGISIGKK</sequence>
<dbReference type="InterPro" id="IPR021109">
    <property type="entry name" value="Peptidase_aspartic_dom_sf"/>
</dbReference>
<dbReference type="SUPFAM" id="SSF50630">
    <property type="entry name" value="Acid proteases"/>
    <property type="match status" value="1"/>
</dbReference>
<dbReference type="OrthoDB" id="2747330at2759"/>
<dbReference type="AlphaFoldDB" id="A0A7J6WKZ9"/>
<feature type="chain" id="PRO_5029748686" evidence="4">
    <location>
        <begin position="27"/>
        <end position="284"/>
    </location>
</feature>
<evidence type="ECO:0000259" key="5">
    <source>
        <dbReference type="Pfam" id="PF14543"/>
    </source>
</evidence>
<organism evidence="6 7">
    <name type="scientific">Thalictrum thalictroides</name>
    <name type="common">Rue-anemone</name>
    <name type="synonym">Anemone thalictroides</name>
    <dbReference type="NCBI Taxonomy" id="46969"/>
    <lineage>
        <taxon>Eukaryota</taxon>
        <taxon>Viridiplantae</taxon>
        <taxon>Streptophyta</taxon>
        <taxon>Embryophyta</taxon>
        <taxon>Tracheophyta</taxon>
        <taxon>Spermatophyta</taxon>
        <taxon>Magnoliopsida</taxon>
        <taxon>Ranunculales</taxon>
        <taxon>Ranunculaceae</taxon>
        <taxon>Thalictroideae</taxon>
        <taxon>Thalictrum</taxon>
    </lineage>
</organism>
<evidence type="ECO:0000313" key="7">
    <source>
        <dbReference type="Proteomes" id="UP000554482"/>
    </source>
</evidence>
<evidence type="ECO:0000256" key="3">
    <source>
        <dbReference type="ARBA" id="ARBA00022801"/>
    </source>
</evidence>
<evidence type="ECO:0000313" key="6">
    <source>
        <dbReference type="EMBL" id="KAF5197638.1"/>
    </source>
</evidence>
<keyword evidence="2" id="KW-0645">Protease</keyword>
<dbReference type="Gene3D" id="2.40.70.10">
    <property type="entry name" value="Acid Proteases"/>
    <property type="match status" value="1"/>
</dbReference>
<dbReference type="GO" id="GO:0005576">
    <property type="term" value="C:extracellular region"/>
    <property type="evidence" value="ECO:0007669"/>
    <property type="project" value="TreeGrafter"/>
</dbReference>
<evidence type="ECO:0000256" key="4">
    <source>
        <dbReference type="SAM" id="SignalP"/>
    </source>
</evidence>
<evidence type="ECO:0000256" key="1">
    <source>
        <dbReference type="ARBA" id="ARBA00007447"/>
    </source>
</evidence>
<dbReference type="PANTHER" id="PTHR47967:SF91">
    <property type="entry name" value="PEPTIDASE A1 DOMAIN-CONTAINING PROTEIN"/>
    <property type="match status" value="1"/>
</dbReference>
<feature type="signal peptide" evidence="4">
    <location>
        <begin position="1"/>
        <end position="26"/>
    </location>
</feature>
<dbReference type="EMBL" id="JABWDY010014446">
    <property type="protein sequence ID" value="KAF5197638.1"/>
    <property type="molecule type" value="Genomic_DNA"/>
</dbReference>
<keyword evidence="3" id="KW-0378">Hydrolase</keyword>